<keyword evidence="2" id="KW-1185">Reference proteome</keyword>
<proteinExistence type="predicted"/>
<feature type="non-terminal residue" evidence="1">
    <location>
        <position position="1"/>
    </location>
</feature>
<gene>
    <name evidence="1" type="ORF">BALCAV_0212125</name>
</gene>
<accession>A0A094XEG1</accession>
<dbReference type="AlphaFoldDB" id="A0A094XEG1"/>
<name>A0A094XEG1_ALKAL</name>
<dbReference type="Proteomes" id="UP000002754">
    <property type="component" value="Unassembled WGS sequence"/>
</dbReference>
<evidence type="ECO:0000313" key="2">
    <source>
        <dbReference type="Proteomes" id="UP000002754"/>
    </source>
</evidence>
<dbReference type="EMBL" id="ALPT02000036">
    <property type="protein sequence ID" value="KGA97160.1"/>
    <property type="molecule type" value="Genomic_DNA"/>
</dbReference>
<reference evidence="1 2" key="1">
    <citation type="journal article" date="2014" name="Genome Announc.">
        <title>Draft Genome Sequence of Bacillus alcalophilus AV1934, a Classic Alkaliphile Isolated from Human Feces in 1934.</title>
        <authorList>
            <person name="Attie O."/>
            <person name="Jayaprakash A."/>
            <person name="Shah H."/>
            <person name="Paulsen I.T."/>
            <person name="Morino M."/>
            <person name="Takahashi Y."/>
            <person name="Narumi I."/>
            <person name="Sachidanandam R."/>
            <person name="Satoh K."/>
            <person name="Ito M."/>
            <person name="Krulwich T.A."/>
        </authorList>
    </citation>
    <scope>NUCLEOTIDE SEQUENCE [LARGE SCALE GENOMIC DNA]</scope>
    <source>
        <strain evidence="1 2">AV1934</strain>
    </source>
</reference>
<protein>
    <submittedName>
        <fullName evidence="1">Uncharacterized protein</fullName>
    </submittedName>
</protein>
<evidence type="ECO:0000313" key="1">
    <source>
        <dbReference type="EMBL" id="KGA97160.1"/>
    </source>
</evidence>
<dbReference type="eggNOG" id="ENOG502ZCF9">
    <property type="taxonomic scope" value="Bacteria"/>
</dbReference>
<sequence>VEWLAQDVAAITYTTVNGMLQQFIGTYGDRGRGGAYYYVGPEIHGVWQGTGAEVVSNSEGISVMVDGDRELFTWKNVFQFGTLAIVLKKDDEAAWTISLNENFNFHTDASIPASGNITLYEATMDKTVPFVLERTGEYGEN</sequence>
<organism evidence="1 2">
    <name type="scientific">Alkalihalobacillus alcalophilus ATCC 27647 = CGMCC 1.3604</name>
    <dbReference type="NCBI Taxonomy" id="1218173"/>
    <lineage>
        <taxon>Bacteria</taxon>
        <taxon>Bacillati</taxon>
        <taxon>Bacillota</taxon>
        <taxon>Bacilli</taxon>
        <taxon>Bacillales</taxon>
        <taxon>Bacillaceae</taxon>
        <taxon>Alkalihalobacillus</taxon>
    </lineage>
</organism>
<comment type="caution">
    <text evidence="1">The sequence shown here is derived from an EMBL/GenBank/DDBJ whole genome shotgun (WGS) entry which is preliminary data.</text>
</comment>